<feature type="transmembrane region" description="Helical" evidence="17">
    <location>
        <begin position="217"/>
        <end position="241"/>
    </location>
</feature>
<evidence type="ECO:0000256" key="6">
    <source>
        <dbReference type="ARBA" id="ARBA00022448"/>
    </source>
</evidence>
<feature type="transmembrane region" description="Helical" evidence="17">
    <location>
        <begin position="423"/>
        <end position="443"/>
    </location>
</feature>
<dbReference type="GO" id="GO:0003954">
    <property type="term" value="F:NADH dehydrogenase activity"/>
    <property type="evidence" value="ECO:0007669"/>
    <property type="project" value="TreeGrafter"/>
</dbReference>
<organism evidence="20">
    <name type="scientific">Megaspilidae sp. SJW-2015</name>
    <dbReference type="NCBI Taxonomy" id="1738630"/>
    <lineage>
        <taxon>Eukaryota</taxon>
        <taxon>Metazoa</taxon>
        <taxon>Ecdysozoa</taxon>
        <taxon>Arthropoda</taxon>
        <taxon>Hexapoda</taxon>
        <taxon>Insecta</taxon>
        <taxon>Pterygota</taxon>
        <taxon>Neoptera</taxon>
        <taxon>Endopterygota</taxon>
        <taxon>Hymenoptera</taxon>
        <taxon>Apocrita</taxon>
        <taxon>Ceraphronoidea</taxon>
        <taxon>Megaspilidae</taxon>
    </lineage>
</organism>
<evidence type="ECO:0000256" key="12">
    <source>
        <dbReference type="ARBA" id="ARBA00023027"/>
    </source>
</evidence>
<feature type="transmembrane region" description="Helical" evidence="17">
    <location>
        <begin position="85"/>
        <end position="105"/>
    </location>
</feature>
<comment type="similarity">
    <text evidence="3 17">Belongs to the complex I subunit 4 family.</text>
</comment>
<evidence type="ECO:0000256" key="9">
    <source>
        <dbReference type="ARBA" id="ARBA00022967"/>
    </source>
</evidence>
<feature type="transmembrane region" description="Helical" evidence="17">
    <location>
        <begin position="247"/>
        <end position="266"/>
    </location>
</feature>
<keyword evidence="9" id="KW-1278">Translocase</keyword>
<feature type="transmembrane region" description="Helical" evidence="17">
    <location>
        <begin position="140"/>
        <end position="162"/>
    </location>
</feature>
<dbReference type="EC" id="7.1.1.2" evidence="4 17"/>
<evidence type="ECO:0000256" key="11">
    <source>
        <dbReference type="ARBA" id="ARBA00022989"/>
    </source>
</evidence>
<evidence type="ECO:0000259" key="19">
    <source>
        <dbReference type="Pfam" id="PF01059"/>
    </source>
</evidence>
<feature type="transmembrane region" description="Helical" evidence="17">
    <location>
        <begin position="111"/>
        <end position="133"/>
    </location>
</feature>
<keyword evidence="8 17" id="KW-0812">Transmembrane</keyword>
<dbReference type="GO" id="GO:0048039">
    <property type="term" value="F:ubiquinone binding"/>
    <property type="evidence" value="ECO:0007669"/>
    <property type="project" value="TreeGrafter"/>
</dbReference>
<feature type="transmembrane region" description="Helical" evidence="17">
    <location>
        <begin position="299"/>
        <end position="323"/>
    </location>
</feature>
<dbReference type="GO" id="GO:0008137">
    <property type="term" value="F:NADH dehydrogenase (ubiquinone) activity"/>
    <property type="evidence" value="ECO:0007669"/>
    <property type="project" value="UniProtKB-UniRule"/>
</dbReference>
<keyword evidence="13 17" id="KW-0830">Ubiquinone</keyword>
<dbReference type="PRINTS" id="PR01437">
    <property type="entry name" value="NUOXDRDTASE4"/>
</dbReference>
<feature type="transmembrane region" description="Helical" evidence="17">
    <location>
        <begin position="381"/>
        <end position="403"/>
    </location>
</feature>
<name>A0A342I4F9_9HYME</name>
<dbReference type="EMBL" id="KR270644">
    <property type="protein sequence ID" value="ALJ93760.1"/>
    <property type="molecule type" value="Genomic_DNA"/>
</dbReference>
<feature type="transmembrane region" description="Helical" evidence="17">
    <location>
        <begin position="332"/>
        <end position="351"/>
    </location>
</feature>
<dbReference type="PANTHER" id="PTHR43507:SF20">
    <property type="entry name" value="NADH-UBIQUINONE OXIDOREDUCTASE CHAIN 4"/>
    <property type="match status" value="1"/>
</dbReference>
<evidence type="ECO:0000256" key="5">
    <source>
        <dbReference type="ARBA" id="ARBA00021006"/>
    </source>
</evidence>
<feature type="domain" description="NADH:ubiquinone oxidoreductase chain 4 N-terminal" evidence="19">
    <location>
        <begin position="1"/>
        <end position="103"/>
    </location>
</feature>
<keyword evidence="12 17" id="KW-0520">NAD</keyword>
<evidence type="ECO:0000256" key="4">
    <source>
        <dbReference type="ARBA" id="ARBA00012944"/>
    </source>
</evidence>
<dbReference type="InterPro" id="IPR000260">
    <property type="entry name" value="NADH4_N"/>
</dbReference>
<evidence type="ECO:0000256" key="14">
    <source>
        <dbReference type="ARBA" id="ARBA00023128"/>
    </source>
</evidence>
<evidence type="ECO:0000313" key="20">
    <source>
        <dbReference type="EMBL" id="ALJ93760.1"/>
    </source>
</evidence>
<keyword evidence="6 17" id="KW-0813">Transport</keyword>
<proteinExistence type="inferred from homology"/>
<evidence type="ECO:0000256" key="13">
    <source>
        <dbReference type="ARBA" id="ARBA00023075"/>
    </source>
</evidence>
<geneLocation type="mitochondrion" evidence="20"/>
<comment type="function">
    <text evidence="17">Core subunit of the mitochondrial membrane respiratory chain NADH dehydrogenase (Complex I) which catalyzes electron transfer from NADH through the respiratory chain, using ubiquinone as an electron acceptor. Essential for the catalytic activity and assembly of complex I.</text>
</comment>
<keyword evidence="7 17" id="KW-0679">Respiratory chain</keyword>
<protein>
    <recommendedName>
        <fullName evidence="5 17">NADH-ubiquinone oxidoreductase chain 4</fullName>
        <ecNumber evidence="4 17">7.1.1.2</ecNumber>
    </recommendedName>
</protein>
<evidence type="ECO:0000256" key="7">
    <source>
        <dbReference type="ARBA" id="ARBA00022660"/>
    </source>
</evidence>
<evidence type="ECO:0000256" key="2">
    <source>
        <dbReference type="ARBA" id="ARBA00004225"/>
    </source>
</evidence>
<evidence type="ECO:0000256" key="8">
    <source>
        <dbReference type="ARBA" id="ARBA00022692"/>
    </source>
</evidence>
<keyword evidence="15 17" id="KW-0472">Membrane</keyword>
<feature type="transmembrane region" description="Helical" evidence="17">
    <location>
        <begin position="182"/>
        <end position="205"/>
    </location>
</feature>
<dbReference type="GO" id="GO:0031966">
    <property type="term" value="C:mitochondrial membrane"/>
    <property type="evidence" value="ECO:0007669"/>
    <property type="project" value="UniProtKB-SubCell"/>
</dbReference>
<dbReference type="Pfam" id="PF00361">
    <property type="entry name" value="Proton_antipo_M"/>
    <property type="match status" value="1"/>
</dbReference>
<feature type="transmembrane region" description="Helical" evidence="17">
    <location>
        <begin position="12"/>
        <end position="38"/>
    </location>
</feature>
<evidence type="ECO:0000256" key="15">
    <source>
        <dbReference type="ARBA" id="ARBA00023136"/>
    </source>
</evidence>
<dbReference type="InterPro" id="IPR001750">
    <property type="entry name" value="ND/Mrp_TM"/>
</dbReference>
<comment type="function">
    <text evidence="1">Core subunit of the mitochondrial membrane respiratory chain NADH dehydrogenase (Complex I) that is believed to belong to the minimal assembly required for catalysis. Complex I functions in the transfer of electrons from NADH to the respiratory chain. The immediate electron acceptor for the enzyme is believed to be ubiquinone.</text>
</comment>
<evidence type="ECO:0000256" key="3">
    <source>
        <dbReference type="ARBA" id="ARBA00009025"/>
    </source>
</evidence>
<gene>
    <name evidence="20" type="primary">ND4</name>
</gene>
<dbReference type="InterPro" id="IPR003918">
    <property type="entry name" value="NADH_UbQ_OxRdtase"/>
</dbReference>
<dbReference type="GO" id="GO:0042773">
    <property type="term" value="P:ATP synthesis coupled electron transport"/>
    <property type="evidence" value="ECO:0007669"/>
    <property type="project" value="InterPro"/>
</dbReference>
<dbReference type="PANTHER" id="PTHR43507">
    <property type="entry name" value="NADH-UBIQUINONE OXIDOREDUCTASE CHAIN 4"/>
    <property type="match status" value="1"/>
</dbReference>
<comment type="subcellular location">
    <subcellularLocation>
        <location evidence="2 17">Mitochondrion membrane</location>
        <topology evidence="2 17">Multi-pass membrane protein</topology>
    </subcellularLocation>
</comment>
<dbReference type="GO" id="GO:0015990">
    <property type="term" value="P:electron transport coupled proton transport"/>
    <property type="evidence" value="ECO:0007669"/>
    <property type="project" value="TreeGrafter"/>
</dbReference>
<reference evidence="20" key="1">
    <citation type="submission" date="2015-04" db="EMBL/GenBank/DDBJ databases">
        <title>The complete mitochondrial genome of Megaspilidae sp.</title>
        <authorList>
            <person name="Wei S.J."/>
            <person name="Wu Q.L."/>
        </authorList>
    </citation>
    <scope>NUCLEOTIDE SEQUENCE</scope>
</reference>
<keyword evidence="14 17" id="KW-0496">Mitochondrion</keyword>
<sequence>MKLLLFNLSLFFFLFSIISYYYIQLMFMIMIILLILLVNGYSNDLFEMIYWEFGVDNFSFILVLLIYWVMFMIVLASLTSLNSNFFNNLFMFYFLILVNALFLVFMSTNVLLFYVFFELSLIPMFLLIVGWGVQFHRLEAAFYMFIYTFLFSLPLLVSLAYLDDCGASPSFLISNFSLTKGFYLFLFMNLGFLVKLPVYMLHLWLPKAHVEASVGGSMILASVMLKLGSYGILRFMLMYLWMYQLNYLLLVVVASVGSLLASLVCLRQMDLKVLVAYSSIVHMGVLLSGMILLNSVGVLGGLMMMISHGLCSSGMFALVNFLYERLSSRSMFIIKGMLMIFPYLTCVWFMITVNNMSSPPSLSLFGEYFLFLVISFKSIKLMILVSFTLFFSACYSIFFYAYSQYGKLNNNLYFMKNIFIREYLIILMHLIPLNLIFLNLFIFS</sequence>
<dbReference type="Pfam" id="PF01059">
    <property type="entry name" value="Oxidored_q5_N"/>
    <property type="match status" value="1"/>
</dbReference>
<keyword evidence="11 17" id="KW-1133">Transmembrane helix</keyword>
<evidence type="ECO:0000256" key="16">
    <source>
        <dbReference type="ARBA" id="ARBA00049551"/>
    </source>
</evidence>
<feature type="domain" description="NADH:quinone oxidoreductase/Mrp antiporter transmembrane" evidence="18">
    <location>
        <begin position="107"/>
        <end position="391"/>
    </location>
</feature>
<feature type="transmembrane region" description="Helical" evidence="17">
    <location>
        <begin position="273"/>
        <end position="293"/>
    </location>
</feature>
<evidence type="ECO:0000256" key="17">
    <source>
        <dbReference type="RuleBase" id="RU003297"/>
    </source>
</evidence>
<accession>A0A342I4F9</accession>
<comment type="catalytic activity">
    <reaction evidence="16 17">
        <text>a ubiquinone + NADH + 5 H(+)(in) = a ubiquinol + NAD(+) + 4 H(+)(out)</text>
        <dbReference type="Rhea" id="RHEA:29091"/>
        <dbReference type="Rhea" id="RHEA-COMP:9565"/>
        <dbReference type="Rhea" id="RHEA-COMP:9566"/>
        <dbReference type="ChEBI" id="CHEBI:15378"/>
        <dbReference type="ChEBI" id="CHEBI:16389"/>
        <dbReference type="ChEBI" id="CHEBI:17976"/>
        <dbReference type="ChEBI" id="CHEBI:57540"/>
        <dbReference type="ChEBI" id="CHEBI:57945"/>
        <dbReference type="EC" id="7.1.1.2"/>
    </reaction>
</comment>
<dbReference type="AlphaFoldDB" id="A0A342I4F9"/>
<feature type="transmembrane region" description="Helical" evidence="17">
    <location>
        <begin position="58"/>
        <end position="78"/>
    </location>
</feature>
<evidence type="ECO:0000256" key="10">
    <source>
        <dbReference type="ARBA" id="ARBA00022982"/>
    </source>
</evidence>
<evidence type="ECO:0000259" key="18">
    <source>
        <dbReference type="Pfam" id="PF00361"/>
    </source>
</evidence>
<evidence type="ECO:0000256" key="1">
    <source>
        <dbReference type="ARBA" id="ARBA00003257"/>
    </source>
</evidence>
<keyword evidence="10 17" id="KW-0249">Electron transport</keyword>